<evidence type="ECO:0000259" key="1">
    <source>
        <dbReference type="PROSITE" id="PS50112"/>
    </source>
</evidence>
<gene>
    <name evidence="3" type="primary">yegE_39</name>
    <name evidence="3" type="ORF">GALL_367160</name>
</gene>
<keyword evidence="3" id="KW-0548">Nucleotidyltransferase</keyword>
<reference evidence="3" key="1">
    <citation type="submission" date="2016-10" db="EMBL/GenBank/DDBJ databases">
        <title>Sequence of Gallionella enrichment culture.</title>
        <authorList>
            <person name="Poehlein A."/>
            <person name="Muehling M."/>
            <person name="Daniel R."/>
        </authorList>
    </citation>
    <scope>NUCLEOTIDE SEQUENCE</scope>
</reference>
<feature type="domain" description="PAS" evidence="1">
    <location>
        <begin position="2"/>
        <end position="48"/>
    </location>
</feature>
<dbReference type="FunFam" id="3.30.70.270:FF:000001">
    <property type="entry name" value="Diguanylate cyclase domain protein"/>
    <property type="match status" value="1"/>
</dbReference>
<dbReference type="InterPro" id="IPR000160">
    <property type="entry name" value="GGDEF_dom"/>
</dbReference>
<dbReference type="InterPro" id="IPR035965">
    <property type="entry name" value="PAS-like_dom_sf"/>
</dbReference>
<keyword evidence="3" id="KW-0808">Transferase</keyword>
<dbReference type="InterPro" id="IPR029787">
    <property type="entry name" value="Nucleotide_cyclase"/>
</dbReference>
<dbReference type="SMART" id="SM00267">
    <property type="entry name" value="GGDEF"/>
    <property type="match status" value="1"/>
</dbReference>
<dbReference type="PROSITE" id="PS50887">
    <property type="entry name" value="GGDEF"/>
    <property type="match status" value="1"/>
</dbReference>
<dbReference type="Pfam" id="PF00990">
    <property type="entry name" value="GGDEF"/>
    <property type="match status" value="1"/>
</dbReference>
<dbReference type="SMART" id="SM00091">
    <property type="entry name" value="PAS"/>
    <property type="match status" value="1"/>
</dbReference>
<comment type="caution">
    <text evidence="3">The sequence shown here is derived from an EMBL/GenBank/DDBJ whole genome shotgun (WGS) entry which is preliminary data.</text>
</comment>
<dbReference type="EC" id="2.7.7.65" evidence="3"/>
<dbReference type="PROSITE" id="PS50112">
    <property type="entry name" value="PAS"/>
    <property type="match status" value="1"/>
</dbReference>
<dbReference type="InterPro" id="IPR000014">
    <property type="entry name" value="PAS"/>
</dbReference>
<proteinExistence type="predicted"/>
<dbReference type="CDD" id="cd00130">
    <property type="entry name" value="PAS"/>
    <property type="match status" value="1"/>
</dbReference>
<evidence type="ECO:0000313" key="3">
    <source>
        <dbReference type="EMBL" id="OIQ81512.1"/>
    </source>
</evidence>
<dbReference type="GO" id="GO:0052621">
    <property type="term" value="F:diguanylate cyclase activity"/>
    <property type="evidence" value="ECO:0007669"/>
    <property type="project" value="UniProtKB-EC"/>
</dbReference>
<name>A0A1J5QDJ4_9ZZZZ</name>
<dbReference type="InterPro" id="IPR043128">
    <property type="entry name" value="Rev_trsase/Diguanyl_cyclase"/>
</dbReference>
<organism evidence="3">
    <name type="scientific">mine drainage metagenome</name>
    <dbReference type="NCBI Taxonomy" id="410659"/>
    <lineage>
        <taxon>unclassified sequences</taxon>
        <taxon>metagenomes</taxon>
        <taxon>ecological metagenomes</taxon>
    </lineage>
</organism>
<dbReference type="InterPro" id="IPR052163">
    <property type="entry name" value="DGC-Regulatory_Protein"/>
</dbReference>
<dbReference type="PANTHER" id="PTHR46663">
    <property type="entry name" value="DIGUANYLATE CYCLASE DGCT-RELATED"/>
    <property type="match status" value="1"/>
</dbReference>
<accession>A0A1J5QDJ4</accession>
<protein>
    <submittedName>
        <fullName evidence="3">Putative diguanylate cyclase YegE</fullName>
        <ecNumber evidence="3">2.7.7.65</ecNumber>
    </submittedName>
</protein>
<dbReference type="PANTHER" id="PTHR46663:SF4">
    <property type="entry name" value="DIGUANYLATE CYCLASE DGCT-RELATED"/>
    <property type="match status" value="1"/>
</dbReference>
<dbReference type="AlphaFoldDB" id="A0A1J5QDJ4"/>
<dbReference type="NCBIfam" id="TIGR00254">
    <property type="entry name" value="GGDEF"/>
    <property type="match status" value="1"/>
</dbReference>
<dbReference type="InterPro" id="IPR013656">
    <property type="entry name" value="PAS_4"/>
</dbReference>
<dbReference type="SUPFAM" id="SSF55785">
    <property type="entry name" value="PYP-like sensor domain (PAS domain)"/>
    <property type="match status" value="1"/>
</dbReference>
<sequence>MDSQFYQDILDQISDGVYFVTRDRHITYWNGGAQRITGFDAGDVLGHSCAEGILRHVNDAGRQLCVHGCPLAGVMKDGLPRETHIYLHHKDGHRVPVTVRGHPLRNSDGKVVGAVEVFSPRVANMYAGRRSTDNDDQMDPVTGLPPRRLGELHLRTLMGAVAERSTTLGVLFIDADHFKAINDTFGHKAGDDVLRMVAQSTANGLRHGDIPVRWGGEEFLVMLPGIDQRGLDATAERVRMLVENSWIQRGAVQARVTVSIGATLAVPTESTDELLDRSDRLMYASKNAGRNRVTTDTGALTNTSERPILGTDIPWLMPGVPDVDGFGCG</sequence>
<dbReference type="NCBIfam" id="TIGR00229">
    <property type="entry name" value="sensory_box"/>
    <property type="match status" value="1"/>
</dbReference>
<dbReference type="SUPFAM" id="SSF55073">
    <property type="entry name" value="Nucleotide cyclase"/>
    <property type="match status" value="1"/>
</dbReference>
<dbReference type="Gene3D" id="3.30.450.20">
    <property type="entry name" value="PAS domain"/>
    <property type="match status" value="1"/>
</dbReference>
<dbReference type="EMBL" id="MLJW01000915">
    <property type="protein sequence ID" value="OIQ81512.1"/>
    <property type="molecule type" value="Genomic_DNA"/>
</dbReference>
<dbReference type="CDD" id="cd01949">
    <property type="entry name" value="GGDEF"/>
    <property type="match status" value="1"/>
</dbReference>
<evidence type="ECO:0000259" key="2">
    <source>
        <dbReference type="PROSITE" id="PS50887"/>
    </source>
</evidence>
<dbReference type="Gene3D" id="3.30.70.270">
    <property type="match status" value="1"/>
</dbReference>
<feature type="domain" description="GGDEF" evidence="2">
    <location>
        <begin position="166"/>
        <end position="298"/>
    </location>
</feature>
<dbReference type="Pfam" id="PF08448">
    <property type="entry name" value="PAS_4"/>
    <property type="match status" value="1"/>
</dbReference>